<gene>
    <name evidence="2" type="ORF">P43SY_010433</name>
</gene>
<evidence type="ECO:0000313" key="2">
    <source>
        <dbReference type="EMBL" id="KAJ0390402.1"/>
    </source>
</evidence>
<dbReference type="Proteomes" id="UP001209570">
    <property type="component" value="Unassembled WGS sequence"/>
</dbReference>
<sequence length="100" mass="11963">MKTTLLLRHLRNLDRWIHAERYPELIYPELYLIDGGNKNCFETLKVPVTLELHRQIELYADQCKRDFATLRNDWRQHKTSNSVRTIPATAPSTEREQQQK</sequence>
<feature type="region of interest" description="Disordered" evidence="1">
    <location>
        <begin position="77"/>
        <end position="100"/>
    </location>
</feature>
<accession>A0AAD5Q512</accession>
<protein>
    <submittedName>
        <fullName evidence="2">Uncharacterized protein</fullName>
    </submittedName>
</protein>
<dbReference type="Gene3D" id="3.40.250.10">
    <property type="entry name" value="Rhodanese-like domain"/>
    <property type="match status" value="1"/>
</dbReference>
<dbReference type="AlphaFoldDB" id="A0AAD5Q512"/>
<evidence type="ECO:0000256" key="1">
    <source>
        <dbReference type="SAM" id="MobiDB-lite"/>
    </source>
</evidence>
<dbReference type="InterPro" id="IPR036873">
    <property type="entry name" value="Rhodanese-like_dom_sf"/>
</dbReference>
<evidence type="ECO:0000313" key="3">
    <source>
        <dbReference type="Proteomes" id="UP001209570"/>
    </source>
</evidence>
<comment type="caution">
    <text evidence="2">The sequence shown here is derived from an EMBL/GenBank/DDBJ whole genome shotgun (WGS) entry which is preliminary data.</text>
</comment>
<proteinExistence type="predicted"/>
<dbReference type="EMBL" id="JAKCXM010002170">
    <property type="protein sequence ID" value="KAJ0390402.1"/>
    <property type="molecule type" value="Genomic_DNA"/>
</dbReference>
<name>A0AAD5Q512_PYTIN</name>
<organism evidence="2 3">
    <name type="scientific">Pythium insidiosum</name>
    <name type="common">Pythiosis disease agent</name>
    <dbReference type="NCBI Taxonomy" id="114742"/>
    <lineage>
        <taxon>Eukaryota</taxon>
        <taxon>Sar</taxon>
        <taxon>Stramenopiles</taxon>
        <taxon>Oomycota</taxon>
        <taxon>Peronosporomycetes</taxon>
        <taxon>Pythiales</taxon>
        <taxon>Pythiaceae</taxon>
        <taxon>Pythium</taxon>
    </lineage>
</organism>
<reference evidence="2" key="1">
    <citation type="submission" date="2021-12" db="EMBL/GenBank/DDBJ databases">
        <title>Prjna785345.</title>
        <authorList>
            <person name="Rujirawat T."/>
            <person name="Krajaejun T."/>
        </authorList>
    </citation>
    <scope>NUCLEOTIDE SEQUENCE</scope>
    <source>
        <strain evidence="2">Pi057C3</strain>
    </source>
</reference>
<keyword evidence="3" id="KW-1185">Reference proteome</keyword>